<dbReference type="InterPro" id="IPR029069">
    <property type="entry name" value="HotDog_dom_sf"/>
</dbReference>
<feature type="domain" description="Acyl-CoA thioesterase-like C-terminal" evidence="7">
    <location>
        <begin position="201"/>
        <end position="332"/>
    </location>
</feature>
<dbReference type="AlphaFoldDB" id="A0AAN4Z0V4"/>
<dbReference type="PANTHER" id="PTHR11066">
    <property type="entry name" value="ACYL-COA THIOESTERASE"/>
    <property type="match status" value="1"/>
</dbReference>
<sequence length="340" mass="38124">MDGSAENGRGRTESSSSNLSVQGGHIRCSSPFDPEAEKLDLFKTFLKLEEIDTDLYRSTHQLRGRKSHNRVYGGQVVGQALMAAQATMAEGLHVHSLHSNFLYQADADRPIVYEVSRIRDGRSFCTRLVRARQGGVCVFSTSISYQRDEPDAICHQTPMPTVPPPDECEDIGAFMHRLMNDPATVSLEGQRAAVAYQQVLDFPRTFQIRFITPREYINVPLDKPMKFACWVKSNTPIGDDKHLHHCVAAFISDVTPVGTPIGAHAARGFKLGMAASLDHSMWIHRHDFRIDTDWLLYETESTVAAGSRALIHGKMWTRDGRMVISSTQEILIRGEKKEEK</sequence>
<organism evidence="8 9">
    <name type="scientific">Pristionchus mayeri</name>
    <dbReference type="NCBI Taxonomy" id="1317129"/>
    <lineage>
        <taxon>Eukaryota</taxon>
        <taxon>Metazoa</taxon>
        <taxon>Ecdysozoa</taxon>
        <taxon>Nematoda</taxon>
        <taxon>Chromadorea</taxon>
        <taxon>Rhabditida</taxon>
        <taxon>Rhabditina</taxon>
        <taxon>Diplogasteromorpha</taxon>
        <taxon>Diplogasteroidea</taxon>
        <taxon>Neodiplogasteridae</taxon>
        <taxon>Pristionchus</taxon>
    </lineage>
</organism>
<dbReference type="GO" id="GO:0005782">
    <property type="term" value="C:peroxisomal matrix"/>
    <property type="evidence" value="ECO:0007669"/>
    <property type="project" value="UniProtKB-SubCell"/>
</dbReference>
<dbReference type="NCBIfam" id="TIGR00189">
    <property type="entry name" value="tesB"/>
    <property type="match status" value="1"/>
</dbReference>
<evidence type="ECO:0000259" key="7">
    <source>
        <dbReference type="Pfam" id="PF20789"/>
    </source>
</evidence>
<dbReference type="Proteomes" id="UP001328107">
    <property type="component" value="Unassembled WGS sequence"/>
</dbReference>
<dbReference type="InterPro" id="IPR003703">
    <property type="entry name" value="Acyl_CoA_thio"/>
</dbReference>
<dbReference type="Pfam" id="PF13622">
    <property type="entry name" value="4HBT_3"/>
    <property type="match status" value="1"/>
</dbReference>
<comment type="caution">
    <text evidence="8">The sequence shown here is derived from an EMBL/GenBank/DDBJ whole genome shotgun (WGS) entry which is preliminary data.</text>
</comment>
<dbReference type="GO" id="GO:0047617">
    <property type="term" value="F:fatty acyl-CoA hydrolase activity"/>
    <property type="evidence" value="ECO:0007669"/>
    <property type="project" value="InterPro"/>
</dbReference>
<evidence type="ECO:0008006" key="10">
    <source>
        <dbReference type="Google" id="ProtNLM"/>
    </source>
</evidence>
<comment type="similarity">
    <text evidence="1">Belongs to the C/M/P thioester hydrolase family.</text>
</comment>
<evidence type="ECO:0000256" key="5">
    <source>
        <dbReference type="SAM" id="MobiDB-lite"/>
    </source>
</evidence>
<dbReference type="CDD" id="cd03445">
    <property type="entry name" value="Thioesterase_II_repeat2"/>
    <property type="match status" value="1"/>
</dbReference>
<keyword evidence="3" id="KW-0378">Hydrolase</keyword>
<dbReference type="GO" id="GO:0006637">
    <property type="term" value="P:acyl-CoA metabolic process"/>
    <property type="evidence" value="ECO:0007669"/>
    <property type="project" value="InterPro"/>
</dbReference>
<evidence type="ECO:0000313" key="9">
    <source>
        <dbReference type="Proteomes" id="UP001328107"/>
    </source>
</evidence>
<dbReference type="SUPFAM" id="SSF54637">
    <property type="entry name" value="Thioesterase/thiol ester dehydrase-isomerase"/>
    <property type="match status" value="2"/>
</dbReference>
<evidence type="ECO:0000259" key="6">
    <source>
        <dbReference type="Pfam" id="PF13622"/>
    </source>
</evidence>
<evidence type="ECO:0000256" key="3">
    <source>
        <dbReference type="ARBA" id="ARBA00022801"/>
    </source>
</evidence>
<evidence type="ECO:0000256" key="1">
    <source>
        <dbReference type="ARBA" id="ARBA00006538"/>
    </source>
</evidence>
<dbReference type="PANTHER" id="PTHR11066:SF48">
    <property type="entry name" value="ACYL-COA THIOESTERASE II"/>
    <property type="match status" value="1"/>
</dbReference>
<evidence type="ECO:0000256" key="2">
    <source>
        <dbReference type="ARBA" id="ARBA00011881"/>
    </source>
</evidence>
<dbReference type="Pfam" id="PF20789">
    <property type="entry name" value="4HBT_3C"/>
    <property type="match status" value="1"/>
</dbReference>
<proteinExistence type="inferred from homology"/>
<protein>
    <recommendedName>
        <fullName evidence="10">Acyl-coenzyme A thioesterase 8</fullName>
    </recommendedName>
</protein>
<keyword evidence="9" id="KW-1185">Reference proteome</keyword>
<dbReference type="InterPro" id="IPR042171">
    <property type="entry name" value="Acyl-CoA_hotdog"/>
</dbReference>
<dbReference type="CDD" id="cd03444">
    <property type="entry name" value="Thioesterase_II_repeat1"/>
    <property type="match status" value="1"/>
</dbReference>
<dbReference type="EMBL" id="BTRK01000001">
    <property type="protein sequence ID" value="GMR31958.1"/>
    <property type="molecule type" value="Genomic_DNA"/>
</dbReference>
<dbReference type="InterPro" id="IPR049449">
    <property type="entry name" value="TesB_ACOT8-like_N"/>
</dbReference>
<comment type="subunit">
    <text evidence="2">Homotetramer.</text>
</comment>
<reference evidence="9" key="1">
    <citation type="submission" date="2022-10" db="EMBL/GenBank/DDBJ databases">
        <title>Genome assembly of Pristionchus species.</title>
        <authorList>
            <person name="Yoshida K."/>
            <person name="Sommer R.J."/>
        </authorList>
    </citation>
    <scope>NUCLEOTIDE SEQUENCE [LARGE SCALE GENOMIC DNA]</scope>
    <source>
        <strain evidence="9">RS5460</strain>
    </source>
</reference>
<keyword evidence="4" id="KW-0443">Lipid metabolism</keyword>
<evidence type="ECO:0000313" key="8">
    <source>
        <dbReference type="EMBL" id="GMR31958.1"/>
    </source>
</evidence>
<name>A0AAN4Z0V4_9BILA</name>
<dbReference type="FunFam" id="2.40.160.210:FF:000001">
    <property type="entry name" value="Acyl-CoA thioesterase II"/>
    <property type="match status" value="1"/>
</dbReference>
<feature type="domain" description="Acyl-CoA thioesterase-like N-terminal HotDog" evidence="6">
    <location>
        <begin position="70"/>
        <end position="145"/>
    </location>
</feature>
<gene>
    <name evidence="8" type="ORF">PMAYCL1PPCAC_02153</name>
</gene>
<dbReference type="Gene3D" id="2.40.160.210">
    <property type="entry name" value="Acyl-CoA thioesterase, double hotdog domain"/>
    <property type="match status" value="1"/>
</dbReference>
<dbReference type="InterPro" id="IPR049450">
    <property type="entry name" value="ACOT8-like_C"/>
</dbReference>
<accession>A0AAN4Z0V4</accession>
<dbReference type="GO" id="GO:0009062">
    <property type="term" value="P:fatty acid catabolic process"/>
    <property type="evidence" value="ECO:0007669"/>
    <property type="project" value="TreeGrafter"/>
</dbReference>
<feature type="region of interest" description="Disordered" evidence="5">
    <location>
        <begin position="1"/>
        <end position="29"/>
    </location>
</feature>
<evidence type="ECO:0000256" key="4">
    <source>
        <dbReference type="ARBA" id="ARBA00023098"/>
    </source>
</evidence>